<evidence type="ECO:0000313" key="2">
    <source>
        <dbReference type="EMBL" id="CAI8603645.1"/>
    </source>
</evidence>
<evidence type="ECO:0000256" key="1">
    <source>
        <dbReference type="SAM" id="MobiDB-lite"/>
    </source>
</evidence>
<sequence length="116" mass="12965">MELGFVSTVKSGSPSSSSTSPRKSVAEVDLQERITKKIKEGIHVNHGAGEVEASYKEMVTGRSVEMQNEVEGREEDMVDRILGELDGLVVEEIMIRGYECPDFGLSEKEERRIHRP</sequence>
<reference evidence="2 3" key="1">
    <citation type="submission" date="2023-01" db="EMBL/GenBank/DDBJ databases">
        <authorList>
            <person name="Kreplak J."/>
        </authorList>
    </citation>
    <scope>NUCLEOTIDE SEQUENCE [LARGE SCALE GENOMIC DNA]</scope>
</reference>
<proteinExistence type="predicted"/>
<name>A0AAV1A430_VICFA</name>
<feature type="region of interest" description="Disordered" evidence="1">
    <location>
        <begin position="1"/>
        <end position="27"/>
    </location>
</feature>
<feature type="compositionally biased region" description="Low complexity" evidence="1">
    <location>
        <begin position="1"/>
        <end position="23"/>
    </location>
</feature>
<gene>
    <name evidence="2" type="ORF">VFH_III095680</name>
</gene>
<dbReference type="Proteomes" id="UP001157006">
    <property type="component" value="Chromosome 3"/>
</dbReference>
<protein>
    <submittedName>
        <fullName evidence="2">Uncharacterized protein</fullName>
    </submittedName>
</protein>
<dbReference type="EMBL" id="OX451738">
    <property type="protein sequence ID" value="CAI8603645.1"/>
    <property type="molecule type" value="Genomic_DNA"/>
</dbReference>
<accession>A0AAV1A430</accession>
<evidence type="ECO:0000313" key="3">
    <source>
        <dbReference type="Proteomes" id="UP001157006"/>
    </source>
</evidence>
<keyword evidence="3" id="KW-1185">Reference proteome</keyword>
<dbReference type="AlphaFoldDB" id="A0AAV1A430"/>
<organism evidence="2 3">
    <name type="scientific">Vicia faba</name>
    <name type="common">Broad bean</name>
    <name type="synonym">Faba vulgaris</name>
    <dbReference type="NCBI Taxonomy" id="3906"/>
    <lineage>
        <taxon>Eukaryota</taxon>
        <taxon>Viridiplantae</taxon>
        <taxon>Streptophyta</taxon>
        <taxon>Embryophyta</taxon>
        <taxon>Tracheophyta</taxon>
        <taxon>Spermatophyta</taxon>
        <taxon>Magnoliopsida</taxon>
        <taxon>eudicotyledons</taxon>
        <taxon>Gunneridae</taxon>
        <taxon>Pentapetalae</taxon>
        <taxon>rosids</taxon>
        <taxon>fabids</taxon>
        <taxon>Fabales</taxon>
        <taxon>Fabaceae</taxon>
        <taxon>Papilionoideae</taxon>
        <taxon>50 kb inversion clade</taxon>
        <taxon>NPAAA clade</taxon>
        <taxon>Hologalegina</taxon>
        <taxon>IRL clade</taxon>
        <taxon>Fabeae</taxon>
        <taxon>Vicia</taxon>
    </lineage>
</organism>